<accession>A0A2J7PIK1</accession>
<comment type="caution">
    <text evidence="1">The sequence shown here is derived from an EMBL/GenBank/DDBJ whole genome shotgun (WGS) entry which is preliminary data.</text>
</comment>
<dbReference type="Proteomes" id="UP000235965">
    <property type="component" value="Unassembled WGS sequence"/>
</dbReference>
<keyword evidence="2" id="KW-1185">Reference proteome</keyword>
<protein>
    <submittedName>
        <fullName evidence="1">Uncharacterized protein</fullName>
    </submittedName>
</protein>
<proteinExistence type="predicted"/>
<organism evidence="1 2">
    <name type="scientific">Cryptotermes secundus</name>
    <dbReference type="NCBI Taxonomy" id="105785"/>
    <lineage>
        <taxon>Eukaryota</taxon>
        <taxon>Metazoa</taxon>
        <taxon>Ecdysozoa</taxon>
        <taxon>Arthropoda</taxon>
        <taxon>Hexapoda</taxon>
        <taxon>Insecta</taxon>
        <taxon>Pterygota</taxon>
        <taxon>Neoptera</taxon>
        <taxon>Polyneoptera</taxon>
        <taxon>Dictyoptera</taxon>
        <taxon>Blattodea</taxon>
        <taxon>Blattoidea</taxon>
        <taxon>Termitoidae</taxon>
        <taxon>Kalotermitidae</taxon>
        <taxon>Cryptotermitinae</taxon>
        <taxon>Cryptotermes</taxon>
    </lineage>
</organism>
<sequence>MEPEGSYSWLGQEFSLLQVVQPSSGVLPTSYTMGAGSSFPGVKRPVREADHSPPTSAEIKKTWINISTLLNSFMA</sequence>
<dbReference type="EMBL" id="NEVH01025127">
    <property type="protein sequence ID" value="PNF16143.1"/>
    <property type="molecule type" value="Genomic_DNA"/>
</dbReference>
<name>A0A2J7PIK1_9NEOP</name>
<reference evidence="1 2" key="1">
    <citation type="submission" date="2017-12" db="EMBL/GenBank/DDBJ databases">
        <title>Hemimetabolous genomes reveal molecular basis of termite eusociality.</title>
        <authorList>
            <person name="Harrison M.C."/>
            <person name="Jongepier E."/>
            <person name="Robertson H.M."/>
            <person name="Arning N."/>
            <person name="Bitard-Feildel T."/>
            <person name="Chao H."/>
            <person name="Childers C.P."/>
            <person name="Dinh H."/>
            <person name="Doddapaneni H."/>
            <person name="Dugan S."/>
            <person name="Gowin J."/>
            <person name="Greiner C."/>
            <person name="Han Y."/>
            <person name="Hu H."/>
            <person name="Hughes D.S.T."/>
            <person name="Huylmans A.-K."/>
            <person name="Kemena C."/>
            <person name="Kremer L.P.M."/>
            <person name="Lee S.L."/>
            <person name="Lopez-Ezquerra A."/>
            <person name="Mallet L."/>
            <person name="Monroy-Kuhn J.M."/>
            <person name="Moser A."/>
            <person name="Murali S.C."/>
            <person name="Muzny D.M."/>
            <person name="Otani S."/>
            <person name="Piulachs M.-D."/>
            <person name="Poelchau M."/>
            <person name="Qu J."/>
            <person name="Schaub F."/>
            <person name="Wada-Katsumata A."/>
            <person name="Worley K.C."/>
            <person name="Xie Q."/>
            <person name="Ylla G."/>
            <person name="Poulsen M."/>
            <person name="Gibbs R.A."/>
            <person name="Schal C."/>
            <person name="Richards S."/>
            <person name="Belles X."/>
            <person name="Korb J."/>
            <person name="Bornberg-Bauer E."/>
        </authorList>
    </citation>
    <scope>NUCLEOTIDE SEQUENCE [LARGE SCALE GENOMIC DNA]</scope>
    <source>
        <tissue evidence="1">Whole body</tissue>
    </source>
</reference>
<gene>
    <name evidence="1" type="ORF">B7P43_G03299</name>
</gene>
<dbReference type="InParanoid" id="A0A2J7PIK1"/>
<dbReference type="AlphaFoldDB" id="A0A2J7PIK1"/>
<evidence type="ECO:0000313" key="1">
    <source>
        <dbReference type="EMBL" id="PNF16143.1"/>
    </source>
</evidence>
<evidence type="ECO:0000313" key="2">
    <source>
        <dbReference type="Proteomes" id="UP000235965"/>
    </source>
</evidence>